<feature type="region of interest" description="Disordered" evidence="1">
    <location>
        <begin position="1"/>
        <end position="52"/>
    </location>
</feature>
<evidence type="ECO:0000313" key="3">
    <source>
        <dbReference type="Proteomes" id="UP001218188"/>
    </source>
</evidence>
<sequence length="369" mass="41693">MTTKQSPIAKLKKPKRKVARDSPFRPGLTEEEREGKAARHRKAQREYRARSMDIREKQRIYAAEKRAAVKARRRCRDPPKPPKKVVAAEEHAQAENDSLPPSDITFNDFRTASYLSFPDLARDASEEPIIGTAGSPSPDERIACDALAALAQGGPYVDKAHETASSDSARSTTFTDSKVSAARLPSGVAPLTRTQVISVQSTGAVGRLTHVQSAQMRVALMNRTPPLPATPELRSRWAEPPLAGFDRLEAMDEGRFSALNHWRHGVAKHFCEEYEFEREEEFELPVQKLLGSHPLPWSNFHQHTSGKLADTLLAEHQACQLLFVLRYHERRLQAASRGLQLTIQQDIARCRAQYRALERRRLPRRFRDL</sequence>
<dbReference type="EMBL" id="JARJCM010000244">
    <property type="protein sequence ID" value="KAJ7021001.1"/>
    <property type="molecule type" value="Genomic_DNA"/>
</dbReference>
<keyword evidence="3" id="KW-1185">Reference proteome</keyword>
<evidence type="ECO:0000256" key="1">
    <source>
        <dbReference type="SAM" id="MobiDB-lite"/>
    </source>
</evidence>
<dbReference type="Proteomes" id="UP001218188">
    <property type="component" value="Unassembled WGS sequence"/>
</dbReference>
<protein>
    <submittedName>
        <fullName evidence="2">Uncharacterized protein</fullName>
    </submittedName>
</protein>
<reference evidence="2" key="1">
    <citation type="submission" date="2023-03" db="EMBL/GenBank/DDBJ databases">
        <title>Massive genome expansion in bonnet fungi (Mycena s.s.) driven by repeated elements and novel gene families across ecological guilds.</title>
        <authorList>
            <consortium name="Lawrence Berkeley National Laboratory"/>
            <person name="Harder C.B."/>
            <person name="Miyauchi S."/>
            <person name="Viragh M."/>
            <person name="Kuo A."/>
            <person name="Thoen E."/>
            <person name="Andreopoulos B."/>
            <person name="Lu D."/>
            <person name="Skrede I."/>
            <person name="Drula E."/>
            <person name="Henrissat B."/>
            <person name="Morin E."/>
            <person name="Kohler A."/>
            <person name="Barry K."/>
            <person name="LaButti K."/>
            <person name="Morin E."/>
            <person name="Salamov A."/>
            <person name="Lipzen A."/>
            <person name="Mereny Z."/>
            <person name="Hegedus B."/>
            <person name="Baldrian P."/>
            <person name="Stursova M."/>
            <person name="Weitz H."/>
            <person name="Taylor A."/>
            <person name="Grigoriev I.V."/>
            <person name="Nagy L.G."/>
            <person name="Martin F."/>
            <person name="Kauserud H."/>
        </authorList>
    </citation>
    <scope>NUCLEOTIDE SEQUENCE</scope>
    <source>
        <strain evidence="2">CBHHK200</strain>
    </source>
</reference>
<dbReference type="AlphaFoldDB" id="A0AAD6S4E0"/>
<gene>
    <name evidence="2" type="ORF">C8F04DRAFT_1274241</name>
</gene>
<comment type="caution">
    <text evidence="2">The sequence shown here is derived from an EMBL/GenBank/DDBJ whole genome shotgun (WGS) entry which is preliminary data.</text>
</comment>
<name>A0AAD6S4E0_9AGAR</name>
<feature type="compositionally biased region" description="Basic and acidic residues" evidence="1">
    <location>
        <begin position="19"/>
        <end position="37"/>
    </location>
</feature>
<accession>A0AAD6S4E0</accession>
<evidence type="ECO:0000313" key="2">
    <source>
        <dbReference type="EMBL" id="KAJ7021001.1"/>
    </source>
</evidence>
<feature type="region of interest" description="Disordered" evidence="1">
    <location>
        <begin position="68"/>
        <end position="103"/>
    </location>
</feature>
<organism evidence="2 3">
    <name type="scientific">Mycena alexandri</name>
    <dbReference type="NCBI Taxonomy" id="1745969"/>
    <lineage>
        <taxon>Eukaryota</taxon>
        <taxon>Fungi</taxon>
        <taxon>Dikarya</taxon>
        <taxon>Basidiomycota</taxon>
        <taxon>Agaricomycotina</taxon>
        <taxon>Agaricomycetes</taxon>
        <taxon>Agaricomycetidae</taxon>
        <taxon>Agaricales</taxon>
        <taxon>Marasmiineae</taxon>
        <taxon>Mycenaceae</taxon>
        <taxon>Mycena</taxon>
    </lineage>
</organism>
<proteinExistence type="predicted"/>
<feature type="compositionally biased region" description="Basic and acidic residues" evidence="1">
    <location>
        <begin position="76"/>
        <end position="94"/>
    </location>
</feature>